<reference evidence="7 8" key="1">
    <citation type="submission" date="2018-09" db="EMBL/GenBank/DDBJ databases">
        <title>Cohnella cavernae sp. nov., isolated from a karst cave.</title>
        <authorList>
            <person name="Zhu H."/>
        </authorList>
    </citation>
    <scope>NUCLEOTIDE SEQUENCE [LARGE SCALE GENOMIC DNA]</scope>
    <source>
        <strain evidence="7 8">K2E09-144</strain>
    </source>
</reference>
<dbReference type="Gene3D" id="1.10.510.10">
    <property type="entry name" value="Transferase(Phosphotransferase) domain 1"/>
    <property type="match status" value="1"/>
</dbReference>
<name>A0A398CQH8_9BACL</name>
<evidence type="ECO:0000256" key="5">
    <source>
        <dbReference type="PROSITE-ProRule" id="PRU10141"/>
    </source>
</evidence>
<dbReference type="Pfam" id="PF00069">
    <property type="entry name" value="Pkinase"/>
    <property type="match status" value="1"/>
</dbReference>
<dbReference type="SMART" id="SM00220">
    <property type="entry name" value="S_TKc"/>
    <property type="match status" value="1"/>
</dbReference>
<evidence type="ECO:0000313" key="8">
    <source>
        <dbReference type="Proteomes" id="UP000266340"/>
    </source>
</evidence>
<dbReference type="GO" id="GO:0004674">
    <property type="term" value="F:protein serine/threonine kinase activity"/>
    <property type="evidence" value="ECO:0007669"/>
    <property type="project" value="UniProtKB-KW"/>
</dbReference>
<protein>
    <submittedName>
        <fullName evidence="7">Serine/threonine protein kinase</fullName>
    </submittedName>
</protein>
<evidence type="ECO:0000256" key="2">
    <source>
        <dbReference type="ARBA" id="ARBA00022741"/>
    </source>
</evidence>
<evidence type="ECO:0000256" key="3">
    <source>
        <dbReference type="ARBA" id="ARBA00022777"/>
    </source>
</evidence>
<dbReference type="SUPFAM" id="SSF56112">
    <property type="entry name" value="Protein kinase-like (PK-like)"/>
    <property type="match status" value="1"/>
</dbReference>
<dbReference type="PROSITE" id="PS50011">
    <property type="entry name" value="PROTEIN_KINASE_DOM"/>
    <property type="match status" value="1"/>
</dbReference>
<keyword evidence="2 5" id="KW-0547">Nucleotide-binding</keyword>
<dbReference type="InterPro" id="IPR000719">
    <property type="entry name" value="Prot_kinase_dom"/>
</dbReference>
<dbReference type="GO" id="GO:0005524">
    <property type="term" value="F:ATP binding"/>
    <property type="evidence" value="ECO:0007669"/>
    <property type="project" value="UniProtKB-UniRule"/>
</dbReference>
<dbReference type="PROSITE" id="PS00107">
    <property type="entry name" value="PROTEIN_KINASE_ATP"/>
    <property type="match status" value="1"/>
</dbReference>
<gene>
    <name evidence="7" type="ORF">D3H35_04715</name>
</gene>
<sequence>MSGKTLLVEPGAIFANRYRVVEPIGQGGMGRVYMAEDLRLEGRLRALKLIATLPEEREAFIREARMLCRLTHPNIPEIVDYYSPNEDGVAAIVMDYIAGDTLAQRFDKFGRKLSFGQVLQMTIQLCEVLQYLHGQAPAIVYRDLKPSNVIIDSRDRAVLVDFGIARWHRPNAVSDTLQLGTPGFASPEQLLGKQSDERSDLYGLGALVYFLLTGGFFAIRRNRHSEKFVVEAVPRAFREMVELLLSEDPSHRPKSAASVLEHLLNIRELGASGEGSFRFDASKGGGNSFIKRDVTIAAVLSAYPGAGATFVTLALSSALSIAGVDHAVVECPGGEAEMYGLLDGARKMPARAQFANGACQRVAGPIWREGRASYVPLDPFRAAQAQCHCVLDESFVSFLQKLGAPLVLLDVSSRWEHPDAKEWIGNIADSIIWVADCYPSKWSLKRQQEGASLYQAIEGRQAAAIWIANRDHSFAERKEWLSMFPVAPLTALPRFSEDAVLKAIWDGAGVPSAKKDKELYFRSLKTVLKRIVPAGVAKDVLTANTAYFS</sequence>
<evidence type="ECO:0000313" key="7">
    <source>
        <dbReference type="EMBL" id="RIE04783.1"/>
    </source>
</evidence>
<dbReference type="OrthoDB" id="9788659at2"/>
<keyword evidence="8" id="KW-1185">Reference proteome</keyword>
<keyword evidence="3 7" id="KW-0418">Kinase</keyword>
<evidence type="ECO:0000256" key="4">
    <source>
        <dbReference type="ARBA" id="ARBA00022840"/>
    </source>
</evidence>
<dbReference type="PANTHER" id="PTHR43289">
    <property type="entry name" value="MITOGEN-ACTIVATED PROTEIN KINASE KINASE KINASE 20-RELATED"/>
    <property type="match status" value="1"/>
</dbReference>
<keyword evidence="1" id="KW-0808">Transferase</keyword>
<dbReference type="PROSITE" id="PS00108">
    <property type="entry name" value="PROTEIN_KINASE_ST"/>
    <property type="match status" value="1"/>
</dbReference>
<keyword evidence="7" id="KW-0723">Serine/threonine-protein kinase</keyword>
<dbReference type="RefSeq" id="WP_119147983.1">
    <property type="nucleotide sequence ID" value="NZ_JBHSOV010000005.1"/>
</dbReference>
<dbReference type="AlphaFoldDB" id="A0A398CQH8"/>
<evidence type="ECO:0000259" key="6">
    <source>
        <dbReference type="PROSITE" id="PS50011"/>
    </source>
</evidence>
<keyword evidence="4 5" id="KW-0067">ATP-binding</keyword>
<feature type="binding site" evidence="5">
    <location>
        <position position="48"/>
    </location>
    <ligand>
        <name>ATP</name>
        <dbReference type="ChEBI" id="CHEBI:30616"/>
    </ligand>
</feature>
<dbReference type="EMBL" id="QXJM01000023">
    <property type="protein sequence ID" value="RIE04783.1"/>
    <property type="molecule type" value="Genomic_DNA"/>
</dbReference>
<dbReference type="PANTHER" id="PTHR43289:SF34">
    <property type="entry name" value="SERINE_THREONINE-PROTEIN KINASE YBDM-RELATED"/>
    <property type="match status" value="1"/>
</dbReference>
<dbReference type="CDD" id="cd14014">
    <property type="entry name" value="STKc_PknB_like"/>
    <property type="match status" value="1"/>
</dbReference>
<dbReference type="InterPro" id="IPR017441">
    <property type="entry name" value="Protein_kinase_ATP_BS"/>
</dbReference>
<organism evidence="7 8">
    <name type="scientific">Cohnella faecalis</name>
    <dbReference type="NCBI Taxonomy" id="2315694"/>
    <lineage>
        <taxon>Bacteria</taxon>
        <taxon>Bacillati</taxon>
        <taxon>Bacillota</taxon>
        <taxon>Bacilli</taxon>
        <taxon>Bacillales</taxon>
        <taxon>Paenibacillaceae</taxon>
        <taxon>Cohnella</taxon>
    </lineage>
</organism>
<dbReference type="Proteomes" id="UP000266340">
    <property type="component" value="Unassembled WGS sequence"/>
</dbReference>
<proteinExistence type="predicted"/>
<accession>A0A398CQH8</accession>
<dbReference type="InterPro" id="IPR011009">
    <property type="entry name" value="Kinase-like_dom_sf"/>
</dbReference>
<evidence type="ECO:0000256" key="1">
    <source>
        <dbReference type="ARBA" id="ARBA00022679"/>
    </source>
</evidence>
<dbReference type="Gene3D" id="3.30.200.20">
    <property type="entry name" value="Phosphorylase Kinase, domain 1"/>
    <property type="match status" value="1"/>
</dbReference>
<dbReference type="InterPro" id="IPR008271">
    <property type="entry name" value="Ser/Thr_kinase_AS"/>
</dbReference>
<feature type="domain" description="Protein kinase" evidence="6">
    <location>
        <begin position="18"/>
        <end position="264"/>
    </location>
</feature>
<comment type="caution">
    <text evidence="7">The sequence shown here is derived from an EMBL/GenBank/DDBJ whole genome shotgun (WGS) entry which is preliminary data.</text>
</comment>